<dbReference type="PANTHER" id="PTHR12661:SF5">
    <property type="entry name" value="SUPPRESSOR OF SWI4 1 HOMOLOG"/>
    <property type="match status" value="1"/>
</dbReference>
<organism evidence="2 3">
    <name type="scientific">Quillaja saponaria</name>
    <name type="common">Soap bark tree</name>
    <dbReference type="NCBI Taxonomy" id="32244"/>
    <lineage>
        <taxon>Eukaryota</taxon>
        <taxon>Viridiplantae</taxon>
        <taxon>Streptophyta</taxon>
        <taxon>Embryophyta</taxon>
        <taxon>Tracheophyta</taxon>
        <taxon>Spermatophyta</taxon>
        <taxon>Magnoliopsida</taxon>
        <taxon>eudicotyledons</taxon>
        <taxon>Gunneridae</taxon>
        <taxon>Pentapetalae</taxon>
        <taxon>rosids</taxon>
        <taxon>fabids</taxon>
        <taxon>Fabales</taxon>
        <taxon>Quillajaceae</taxon>
        <taxon>Quillaja</taxon>
    </lineage>
</organism>
<sequence length="184" mass="21212">MMQSLRISFLPHTAFNLKEKKWNKLKDFLNVSWPLGVTHFLMIWKTAKAPYLRFARISQGATLTFKIHEYSLVADIARSQLCPRFPQYLFRNYPLIVLSGFVNGDSHTKLIASTLRNLFPQIDLESRNFSSTRRIVIRRFVQNHQVPDLRNLQDVSEFVAKAGYESESEADDEAASVTLKSESS</sequence>
<dbReference type="EMBL" id="JARAOO010000004">
    <property type="protein sequence ID" value="KAJ7972966.1"/>
    <property type="molecule type" value="Genomic_DNA"/>
</dbReference>
<evidence type="ECO:0000259" key="1">
    <source>
        <dbReference type="PROSITE" id="PS50833"/>
    </source>
</evidence>
<dbReference type="KEGG" id="qsa:O6P43_010777"/>
<dbReference type="Proteomes" id="UP001163823">
    <property type="component" value="Chromosome 4"/>
</dbReference>
<dbReference type="AlphaFoldDB" id="A0AAD7VEJ5"/>
<dbReference type="PROSITE" id="PS50833">
    <property type="entry name" value="BRIX"/>
    <property type="match status" value="1"/>
</dbReference>
<accession>A0AAD7VEJ5</accession>
<dbReference type="InterPro" id="IPR007109">
    <property type="entry name" value="Brix"/>
</dbReference>
<protein>
    <submittedName>
        <fullName evidence="2">PETER PAN-like protein</fullName>
    </submittedName>
</protein>
<dbReference type="GO" id="GO:0019843">
    <property type="term" value="F:rRNA binding"/>
    <property type="evidence" value="ECO:0007669"/>
    <property type="project" value="InterPro"/>
</dbReference>
<dbReference type="Pfam" id="PF04427">
    <property type="entry name" value="Brix"/>
    <property type="match status" value="1"/>
</dbReference>
<dbReference type="GO" id="GO:0006364">
    <property type="term" value="P:rRNA processing"/>
    <property type="evidence" value="ECO:0007669"/>
    <property type="project" value="InterPro"/>
</dbReference>
<proteinExistence type="predicted"/>
<name>A0AAD7VEJ5_QUISA</name>
<keyword evidence="3" id="KW-1185">Reference proteome</keyword>
<dbReference type="InterPro" id="IPR045112">
    <property type="entry name" value="PPAN-like"/>
</dbReference>
<gene>
    <name evidence="2" type="ORF">O6P43_010777</name>
</gene>
<dbReference type="SMART" id="SM00879">
    <property type="entry name" value="Brix"/>
    <property type="match status" value="1"/>
</dbReference>
<evidence type="ECO:0000313" key="3">
    <source>
        <dbReference type="Proteomes" id="UP001163823"/>
    </source>
</evidence>
<comment type="caution">
    <text evidence="2">The sequence shown here is derived from an EMBL/GenBank/DDBJ whole genome shotgun (WGS) entry which is preliminary data.</text>
</comment>
<reference evidence="2" key="1">
    <citation type="journal article" date="2023" name="Science">
        <title>Elucidation of the pathway for biosynthesis of saponin adjuvants from the soapbark tree.</title>
        <authorList>
            <person name="Reed J."/>
            <person name="Orme A."/>
            <person name="El-Demerdash A."/>
            <person name="Owen C."/>
            <person name="Martin L.B.B."/>
            <person name="Misra R.C."/>
            <person name="Kikuchi S."/>
            <person name="Rejzek M."/>
            <person name="Martin A.C."/>
            <person name="Harkess A."/>
            <person name="Leebens-Mack J."/>
            <person name="Louveau T."/>
            <person name="Stephenson M.J."/>
            <person name="Osbourn A."/>
        </authorList>
    </citation>
    <scope>NUCLEOTIDE SEQUENCE</scope>
    <source>
        <strain evidence="2">S10</strain>
    </source>
</reference>
<evidence type="ECO:0000313" key="2">
    <source>
        <dbReference type="EMBL" id="KAJ7972966.1"/>
    </source>
</evidence>
<feature type="domain" description="Brix" evidence="1">
    <location>
        <begin position="1"/>
        <end position="184"/>
    </location>
</feature>
<dbReference type="GO" id="GO:0030687">
    <property type="term" value="C:preribosome, large subunit precursor"/>
    <property type="evidence" value="ECO:0007669"/>
    <property type="project" value="TreeGrafter"/>
</dbReference>
<dbReference type="GO" id="GO:0000027">
    <property type="term" value="P:ribosomal large subunit assembly"/>
    <property type="evidence" value="ECO:0007669"/>
    <property type="project" value="TreeGrafter"/>
</dbReference>
<dbReference type="PANTHER" id="PTHR12661">
    <property type="entry name" value="PETER PAN-RELATED"/>
    <property type="match status" value="1"/>
</dbReference>